<dbReference type="InterPro" id="IPR000534">
    <property type="entry name" value="Semialdehyde_DH_NAD-bd"/>
</dbReference>
<dbReference type="InterPro" id="IPR036291">
    <property type="entry name" value="NAD(P)-bd_dom_sf"/>
</dbReference>
<evidence type="ECO:0000256" key="17">
    <source>
        <dbReference type="PIRSR" id="PIRSR000148-1"/>
    </source>
</evidence>
<feature type="active site" description="Acyl-thioester intermediate" evidence="16 17">
    <location>
        <position position="136"/>
    </location>
</feature>
<keyword evidence="10 16" id="KW-0521">NADP</keyword>
<evidence type="ECO:0000256" key="7">
    <source>
        <dbReference type="ARBA" id="ARBA00013120"/>
    </source>
</evidence>
<keyword evidence="12 16" id="KW-0560">Oxidoreductase</keyword>
<comment type="pathway">
    <text evidence="3 16">Amino-acid biosynthesis; L-lysine biosynthesis via DAP pathway; (S)-tetrahydrodipicolinate from L-aspartate: step 2/4.</text>
</comment>
<dbReference type="InterPro" id="IPR012080">
    <property type="entry name" value="Asp_semialdehyde_DH"/>
</dbReference>
<comment type="similarity">
    <text evidence="5 16">Belongs to the aspartate-semialdehyde dehydrogenase family.</text>
</comment>
<dbReference type="GO" id="GO:0009089">
    <property type="term" value="P:lysine biosynthetic process via diaminopimelate"/>
    <property type="evidence" value="ECO:0007669"/>
    <property type="project" value="UniProtKB-UniRule"/>
</dbReference>
<keyword evidence="14 16" id="KW-0486">Methionine biosynthesis</keyword>
<dbReference type="SUPFAM" id="SSF51735">
    <property type="entry name" value="NAD(P)-binding Rossmann-fold domains"/>
    <property type="match status" value="1"/>
</dbReference>
<dbReference type="InterPro" id="IPR012280">
    <property type="entry name" value="Semialdhyde_DH_dimer_dom"/>
</dbReference>
<dbReference type="UniPathway" id="UPA00034">
    <property type="reaction ID" value="UER00016"/>
</dbReference>
<keyword evidence="13 16" id="KW-0457">Lysine biosynthesis</keyword>
<protein>
    <recommendedName>
        <fullName evidence="7 16">Aspartate-semialdehyde dehydrogenase</fullName>
        <shortName evidence="16">ASA dehydrogenase</shortName>
        <shortName evidence="16">ASADH</shortName>
        <ecNumber evidence="7 16">1.2.1.11</ecNumber>
    </recommendedName>
    <alternativeName>
        <fullName evidence="16">Aspartate-beta-semialdehyde dehydrogenase</fullName>
    </alternativeName>
</protein>
<feature type="binding site" evidence="16">
    <location>
        <position position="163"/>
    </location>
    <ligand>
        <name>substrate</name>
    </ligand>
</feature>
<feature type="binding site" evidence="16">
    <location>
        <position position="273"/>
    </location>
    <ligand>
        <name>substrate</name>
    </ligand>
</feature>
<comment type="function">
    <text evidence="1 16">Catalyzes the NADPH-dependent formation of L-aspartate-semialdehyde (L-ASA) by the reductive dephosphorylation of L-aspartyl-4-phosphate.</text>
</comment>
<dbReference type="AlphaFoldDB" id="A0A7Y4LAN3"/>
<evidence type="ECO:0000256" key="11">
    <source>
        <dbReference type="ARBA" id="ARBA00022915"/>
    </source>
</evidence>
<dbReference type="Gene3D" id="3.30.360.10">
    <property type="entry name" value="Dihydrodipicolinate Reductase, domain 2"/>
    <property type="match status" value="1"/>
</dbReference>
<keyword evidence="8 16" id="KW-0028">Amino-acid biosynthesis</keyword>
<dbReference type="PIRSF" id="PIRSF000148">
    <property type="entry name" value="ASA_dh"/>
    <property type="match status" value="1"/>
</dbReference>
<evidence type="ECO:0000259" key="18">
    <source>
        <dbReference type="SMART" id="SM00859"/>
    </source>
</evidence>
<sequence length="376" mass="40778">MTQSVGIVGWRGMVGSVLMQRMREEGDFKFINPVFFSTSNAGGAAPSWAEGAGALQDAFDIEALKKLPIILTAQGGDYTTEVYPKLRAAGWDGIWIDAASTLRMKDDAIIVLDPVNRHVIDAAMAKGVKNFIGGNCTVSCMLMGLAGLFRENMVDWMTSMTYQAASGGGAKHMRELLTQFGILNGEVGDLLADPASAILEIDRKVLAKQRDANLPRDNFGVPLAGNLIPWIDKDLGNGQSREEWKAQAETNKILGRGHGFDLPLVPIDGLCVRIGAMRSHSQALTIKLKGDIPLSEVEEVIKTSSAWARFIPNTRDDSMNELTPVAISGTLNIPVGRVRKLNMGPEYISAFTVGDQLLWGAAEPLRRMLRIAIGEL</sequence>
<gene>
    <name evidence="16 19" type="primary">asd</name>
    <name evidence="19" type="ORF">HKX40_01675</name>
</gene>
<evidence type="ECO:0000256" key="16">
    <source>
        <dbReference type="HAMAP-Rule" id="MF_02121"/>
    </source>
</evidence>
<feature type="domain" description="Semialdehyde dehydrogenase NAD-binding" evidence="18">
    <location>
        <begin position="4"/>
        <end position="123"/>
    </location>
</feature>
<proteinExistence type="inferred from homology"/>
<evidence type="ECO:0000256" key="13">
    <source>
        <dbReference type="ARBA" id="ARBA00023154"/>
    </source>
</evidence>
<accession>A0A7Y4LAN3</accession>
<keyword evidence="20" id="KW-1185">Reference proteome</keyword>
<dbReference type="InterPro" id="IPR011534">
    <property type="entry name" value="Asp_ADH_gamma-type"/>
</dbReference>
<evidence type="ECO:0000256" key="3">
    <source>
        <dbReference type="ARBA" id="ARBA00005076"/>
    </source>
</evidence>
<dbReference type="RefSeq" id="WP_171587849.1">
    <property type="nucleotide sequence ID" value="NZ_JABGBO010000002.1"/>
</dbReference>
<feature type="binding site" evidence="16">
    <location>
        <position position="103"/>
    </location>
    <ligand>
        <name>phosphate</name>
        <dbReference type="ChEBI" id="CHEBI:43474"/>
    </ligand>
</feature>
<evidence type="ECO:0000313" key="19">
    <source>
        <dbReference type="EMBL" id="NOL48851.1"/>
    </source>
</evidence>
<evidence type="ECO:0000256" key="15">
    <source>
        <dbReference type="ARBA" id="ARBA00047891"/>
    </source>
</evidence>
<dbReference type="EMBL" id="JABGBO010000002">
    <property type="protein sequence ID" value="NOL48851.1"/>
    <property type="molecule type" value="Genomic_DNA"/>
</dbReference>
<feature type="binding site" evidence="16">
    <location>
        <position position="356"/>
    </location>
    <ligand>
        <name>NADP(+)</name>
        <dbReference type="ChEBI" id="CHEBI:58349"/>
    </ligand>
</feature>
<dbReference type="HAMAP" id="MF_02121">
    <property type="entry name" value="ASADH"/>
    <property type="match status" value="1"/>
</dbReference>
<organism evidence="19 20">
    <name type="scientific">Pelistega europaea</name>
    <dbReference type="NCBI Taxonomy" id="106147"/>
    <lineage>
        <taxon>Bacteria</taxon>
        <taxon>Pseudomonadati</taxon>
        <taxon>Pseudomonadota</taxon>
        <taxon>Betaproteobacteria</taxon>
        <taxon>Burkholderiales</taxon>
        <taxon>Alcaligenaceae</taxon>
        <taxon>Pelistega</taxon>
    </lineage>
</organism>
<evidence type="ECO:0000256" key="8">
    <source>
        <dbReference type="ARBA" id="ARBA00022605"/>
    </source>
</evidence>
<evidence type="ECO:0000256" key="9">
    <source>
        <dbReference type="ARBA" id="ARBA00022697"/>
    </source>
</evidence>
<dbReference type="GO" id="GO:0071266">
    <property type="term" value="P:'de novo' L-methionine biosynthetic process"/>
    <property type="evidence" value="ECO:0007669"/>
    <property type="project" value="UniProtKB-UniRule"/>
</dbReference>
<dbReference type="CDD" id="cd02314">
    <property type="entry name" value="VcASADH1_like_N"/>
    <property type="match status" value="1"/>
</dbReference>
<dbReference type="PROSITE" id="PS01103">
    <property type="entry name" value="ASD"/>
    <property type="match status" value="1"/>
</dbReference>
<dbReference type="SUPFAM" id="SSF55347">
    <property type="entry name" value="Glyceraldehyde-3-phosphate dehydrogenase-like, C-terminal domain"/>
    <property type="match status" value="1"/>
</dbReference>
<evidence type="ECO:0000256" key="4">
    <source>
        <dbReference type="ARBA" id="ARBA00005097"/>
    </source>
</evidence>
<evidence type="ECO:0000313" key="20">
    <source>
        <dbReference type="Proteomes" id="UP000541421"/>
    </source>
</evidence>
<dbReference type="InterPro" id="IPR000319">
    <property type="entry name" value="Asp-semialdehyde_DH_CS"/>
</dbReference>
<dbReference type="GO" id="GO:0050661">
    <property type="term" value="F:NADP binding"/>
    <property type="evidence" value="ECO:0007669"/>
    <property type="project" value="UniProtKB-UniRule"/>
</dbReference>
<feature type="binding site" evidence="16">
    <location>
        <position position="245"/>
    </location>
    <ligand>
        <name>phosphate</name>
        <dbReference type="ChEBI" id="CHEBI:43474"/>
    </ligand>
</feature>
<dbReference type="GO" id="GO:0019877">
    <property type="term" value="P:diaminopimelate biosynthetic process"/>
    <property type="evidence" value="ECO:0007669"/>
    <property type="project" value="UniProtKB-UniRule"/>
</dbReference>
<dbReference type="GO" id="GO:0051287">
    <property type="term" value="F:NAD binding"/>
    <property type="evidence" value="ECO:0007669"/>
    <property type="project" value="InterPro"/>
</dbReference>
<evidence type="ECO:0000256" key="1">
    <source>
        <dbReference type="ARBA" id="ARBA00002492"/>
    </source>
</evidence>
<comment type="caution">
    <text evidence="16">Lacks conserved residue(s) required for the propagation of feature annotation.</text>
</comment>
<dbReference type="PANTHER" id="PTHR46278:SF4">
    <property type="entry name" value="ASPARTATE-SEMIALDEHYDE DEHYDROGENASE"/>
    <property type="match status" value="1"/>
</dbReference>
<dbReference type="GO" id="GO:0046983">
    <property type="term" value="F:protein dimerization activity"/>
    <property type="evidence" value="ECO:0007669"/>
    <property type="project" value="InterPro"/>
</dbReference>
<dbReference type="PANTHER" id="PTHR46278">
    <property type="entry name" value="DEHYDROGENASE, PUTATIVE-RELATED"/>
    <property type="match status" value="1"/>
</dbReference>
<dbReference type="Pfam" id="PF01118">
    <property type="entry name" value="Semialdhyde_dh"/>
    <property type="match status" value="1"/>
</dbReference>
<feature type="binding site" evidence="16">
    <location>
        <begin position="11"/>
        <end position="14"/>
    </location>
    <ligand>
        <name>NADP(+)</name>
        <dbReference type="ChEBI" id="CHEBI:58349"/>
    </ligand>
</feature>
<dbReference type="SMART" id="SM00859">
    <property type="entry name" value="Semialdhyde_dh"/>
    <property type="match status" value="1"/>
</dbReference>
<feature type="binding site" evidence="16">
    <location>
        <position position="74"/>
    </location>
    <ligand>
        <name>NADP(+)</name>
        <dbReference type="ChEBI" id="CHEBI:58349"/>
    </ligand>
</feature>
<comment type="subunit">
    <text evidence="6 16">Homodimer.</text>
</comment>
<dbReference type="NCBIfam" id="NF005144">
    <property type="entry name" value="PRK06598.1"/>
    <property type="match status" value="1"/>
</dbReference>
<dbReference type="UniPathway" id="UPA00050">
    <property type="reaction ID" value="UER00463"/>
</dbReference>
<keyword evidence="11 16" id="KW-0220">Diaminopimelate biosynthesis</keyword>
<dbReference type="GO" id="GO:0009097">
    <property type="term" value="P:isoleucine biosynthetic process"/>
    <property type="evidence" value="ECO:0007669"/>
    <property type="project" value="InterPro"/>
</dbReference>
<dbReference type="EC" id="1.2.1.11" evidence="7 16"/>
<comment type="pathway">
    <text evidence="4 16">Amino-acid biosynthesis; L-threonine biosynthesis; L-threonine from L-aspartate: step 2/5.</text>
</comment>
<dbReference type="NCBIfam" id="TIGR01745">
    <property type="entry name" value="asd_gamma"/>
    <property type="match status" value="1"/>
</dbReference>
<dbReference type="GO" id="GO:0004073">
    <property type="term" value="F:aspartate-semialdehyde dehydrogenase activity"/>
    <property type="evidence" value="ECO:0007669"/>
    <property type="project" value="UniProtKB-UniRule"/>
</dbReference>
<dbReference type="GO" id="GO:0009088">
    <property type="term" value="P:threonine biosynthetic process"/>
    <property type="evidence" value="ECO:0007669"/>
    <property type="project" value="UniProtKB-UniRule"/>
</dbReference>
<dbReference type="UniPathway" id="UPA00051">
    <property type="reaction ID" value="UER00464"/>
</dbReference>
<keyword evidence="9 16" id="KW-0791">Threonine biosynthesis</keyword>
<dbReference type="Proteomes" id="UP000541421">
    <property type="component" value="Unassembled WGS sequence"/>
</dbReference>
<evidence type="ECO:0000256" key="12">
    <source>
        <dbReference type="ARBA" id="ARBA00023002"/>
    </source>
</evidence>
<dbReference type="Pfam" id="PF02774">
    <property type="entry name" value="Semialdhyde_dhC"/>
    <property type="match status" value="1"/>
</dbReference>
<evidence type="ECO:0000256" key="5">
    <source>
        <dbReference type="ARBA" id="ARBA00010584"/>
    </source>
</evidence>
<feature type="active site" description="Proton acceptor" evidence="16 17">
    <location>
        <position position="280"/>
    </location>
</feature>
<comment type="pathway">
    <text evidence="2 16">Amino-acid biosynthesis; L-methionine biosynthesis via de novo pathway; L-homoserine from L-aspartate: step 2/3.</text>
</comment>
<feature type="binding site" evidence="16">
    <location>
        <begin position="166"/>
        <end position="167"/>
    </location>
    <ligand>
        <name>NADP(+)</name>
        <dbReference type="ChEBI" id="CHEBI:58349"/>
    </ligand>
</feature>
<evidence type="ECO:0000256" key="14">
    <source>
        <dbReference type="ARBA" id="ARBA00023167"/>
    </source>
</evidence>
<comment type="catalytic activity">
    <reaction evidence="15 16">
        <text>L-aspartate 4-semialdehyde + phosphate + NADP(+) = 4-phospho-L-aspartate + NADPH + H(+)</text>
        <dbReference type="Rhea" id="RHEA:24284"/>
        <dbReference type="ChEBI" id="CHEBI:15378"/>
        <dbReference type="ChEBI" id="CHEBI:43474"/>
        <dbReference type="ChEBI" id="CHEBI:57535"/>
        <dbReference type="ChEBI" id="CHEBI:57783"/>
        <dbReference type="ChEBI" id="CHEBI:58349"/>
        <dbReference type="ChEBI" id="CHEBI:537519"/>
        <dbReference type="EC" id="1.2.1.11"/>
    </reaction>
</comment>
<comment type="caution">
    <text evidence="19">The sequence shown here is derived from an EMBL/GenBank/DDBJ whole genome shotgun (WGS) entry which is preliminary data.</text>
</comment>
<evidence type="ECO:0000256" key="10">
    <source>
        <dbReference type="ARBA" id="ARBA00022857"/>
    </source>
</evidence>
<evidence type="ECO:0000256" key="6">
    <source>
        <dbReference type="ARBA" id="ARBA00011738"/>
    </source>
</evidence>
<reference evidence="19 20" key="1">
    <citation type="submission" date="2020-05" db="EMBL/GenBank/DDBJ databases">
        <authorList>
            <person name="Niu N."/>
        </authorList>
    </citation>
    <scope>NUCLEOTIDE SEQUENCE [LARGE SCALE GENOMIC DNA]</scope>
    <source>
        <strain evidence="19 20">LMG10982</strain>
    </source>
</reference>
<dbReference type="Gene3D" id="3.40.50.720">
    <property type="entry name" value="NAD(P)-binding Rossmann-like Domain"/>
    <property type="match status" value="1"/>
</dbReference>
<name>A0A7Y4LAN3_9BURK</name>
<dbReference type="CDD" id="cd23938">
    <property type="entry name" value="ASADH_C_bac_like"/>
    <property type="match status" value="1"/>
</dbReference>
<evidence type="ECO:0000256" key="2">
    <source>
        <dbReference type="ARBA" id="ARBA00005021"/>
    </source>
</evidence>
<feature type="binding site" evidence="16">
    <location>
        <position position="242"/>
    </location>
    <ligand>
        <name>substrate</name>
    </ligand>
</feature>